<feature type="region of interest" description="Disordered" evidence="1">
    <location>
        <begin position="247"/>
        <end position="293"/>
    </location>
</feature>
<evidence type="ECO:0000256" key="1">
    <source>
        <dbReference type="SAM" id="MobiDB-lite"/>
    </source>
</evidence>
<reference evidence="3 4" key="3">
    <citation type="journal article" date="2013" name="Rice">
        <title>Improvement of the Oryza sativa Nipponbare reference genome using next generation sequence and optical map data.</title>
        <authorList>
            <person name="Kawahara Y."/>
            <person name="de la Bastide M."/>
            <person name="Hamilton J.P."/>
            <person name="Kanamori H."/>
            <person name="McCombie W.R."/>
            <person name="Ouyang S."/>
            <person name="Schwartz D.C."/>
            <person name="Tanaka T."/>
            <person name="Wu J."/>
            <person name="Zhou S."/>
            <person name="Childs K.L."/>
            <person name="Davidson R.M."/>
            <person name="Lin H."/>
            <person name="Quesada-Ocampo L."/>
            <person name="Vaillancourt B."/>
            <person name="Sakai H."/>
            <person name="Lee S.S."/>
            <person name="Kim J."/>
            <person name="Numa H."/>
            <person name="Itoh T."/>
            <person name="Buell C.R."/>
            <person name="Matsumoto T."/>
        </authorList>
    </citation>
    <scope>NUCLEOTIDE SEQUENCE [LARGE SCALE GENOMIC DNA]</scope>
    <source>
        <strain evidence="4">cv. Nipponbare</strain>
    </source>
</reference>
<gene>
    <name evidence="3" type="ordered locus">Os12g0247533</name>
    <name evidence="3" type="ORF">OSNPB_120247533</name>
</gene>
<evidence type="ECO:0000259" key="2">
    <source>
        <dbReference type="Pfam" id="PF26130"/>
    </source>
</evidence>
<reference evidence="4" key="1">
    <citation type="journal article" date="2005" name="Nature">
        <title>The map-based sequence of the rice genome.</title>
        <authorList>
            <consortium name="International rice genome sequencing project (IRGSP)"/>
            <person name="Matsumoto T."/>
            <person name="Wu J."/>
            <person name="Kanamori H."/>
            <person name="Katayose Y."/>
            <person name="Fujisawa M."/>
            <person name="Namiki N."/>
            <person name="Mizuno H."/>
            <person name="Yamamoto K."/>
            <person name="Antonio B.A."/>
            <person name="Baba T."/>
            <person name="Sakata K."/>
            <person name="Nagamura Y."/>
            <person name="Aoki H."/>
            <person name="Arikawa K."/>
            <person name="Arita K."/>
            <person name="Bito T."/>
            <person name="Chiden Y."/>
            <person name="Fujitsuka N."/>
            <person name="Fukunaka R."/>
            <person name="Hamada M."/>
            <person name="Harada C."/>
            <person name="Hayashi A."/>
            <person name="Hijishita S."/>
            <person name="Honda M."/>
            <person name="Hosokawa S."/>
            <person name="Ichikawa Y."/>
            <person name="Idonuma A."/>
            <person name="Iijima M."/>
            <person name="Ikeda M."/>
            <person name="Ikeno M."/>
            <person name="Ito K."/>
            <person name="Ito S."/>
            <person name="Ito T."/>
            <person name="Ito Y."/>
            <person name="Ito Y."/>
            <person name="Iwabuchi A."/>
            <person name="Kamiya K."/>
            <person name="Karasawa W."/>
            <person name="Kurita K."/>
            <person name="Katagiri S."/>
            <person name="Kikuta A."/>
            <person name="Kobayashi H."/>
            <person name="Kobayashi N."/>
            <person name="Machita K."/>
            <person name="Maehara T."/>
            <person name="Masukawa M."/>
            <person name="Mizubayashi T."/>
            <person name="Mukai Y."/>
            <person name="Nagasaki H."/>
            <person name="Nagata Y."/>
            <person name="Naito S."/>
            <person name="Nakashima M."/>
            <person name="Nakama Y."/>
            <person name="Nakamichi Y."/>
            <person name="Nakamura M."/>
            <person name="Meguro A."/>
            <person name="Negishi M."/>
            <person name="Ohta I."/>
            <person name="Ohta T."/>
            <person name="Okamoto M."/>
            <person name="Ono N."/>
            <person name="Saji S."/>
            <person name="Sakaguchi M."/>
            <person name="Sakai K."/>
            <person name="Shibata M."/>
            <person name="Shimokawa T."/>
            <person name="Song J."/>
            <person name="Takazaki Y."/>
            <person name="Terasawa K."/>
            <person name="Tsugane M."/>
            <person name="Tsuji K."/>
            <person name="Ueda S."/>
            <person name="Waki K."/>
            <person name="Yamagata H."/>
            <person name="Yamamoto M."/>
            <person name="Yamamoto S."/>
            <person name="Yamane H."/>
            <person name="Yoshiki S."/>
            <person name="Yoshihara R."/>
            <person name="Yukawa K."/>
            <person name="Zhong H."/>
            <person name="Yano M."/>
            <person name="Yuan Q."/>
            <person name="Ouyang S."/>
            <person name="Liu J."/>
            <person name="Jones K.M."/>
            <person name="Gansberger K."/>
            <person name="Moffat K."/>
            <person name="Hill J."/>
            <person name="Bera J."/>
            <person name="Fadrosh D."/>
            <person name="Jin S."/>
            <person name="Johri S."/>
            <person name="Kim M."/>
            <person name="Overton L."/>
            <person name="Reardon M."/>
            <person name="Tsitrin T."/>
            <person name="Vuong H."/>
            <person name="Weaver B."/>
            <person name="Ciecko A."/>
            <person name="Tallon L."/>
            <person name="Jackson J."/>
            <person name="Pai G."/>
            <person name="Aken S.V."/>
            <person name="Utterback T."/>
            <person name="Reidmuller S."/>
            <person name="Feldblyum T."/>
            <person name="Hsiao J."/>
            <person name="Zismann V."/>
            <person name="Iobst S."/>
            <person name="de Vazeille A.R."/>
            <person name="Buell C.R."/>
            <person name="Ying K."/>
            <person name="Li Y."/>
            <person name="Lu T."/>
            <person name="Huang Y."/>
            <person name="Zhao Q."/>
            <person name="Feng Q."/>
            <person name="Zhang L."/>
            <person name="Zhu J."/>
            <person name="Weng Q."/>
            <person name="Mu J."/>
            <person name="Lu Y."/>
            <person name="Fan D."/>
            <person name="Liu Y."/>
            <person name="Guan J."/>
            <person name="Zhang Y."/>
            <person name="Yu S."/>
            <person name="Liu X."/>
            <person name="Zhang Y."/>
            <person name="Hong G."/>
            <person name="Han B."/>
            <person name="Choisne N."/>
            <person name="Demange N."/>
            <person name="Orjeda G."/>
            <person name="Samain S."/>
            <person name="Cattolico L."/>
            <person name="Pelletier E."/>
            <person name="Couloux A."/>
            <person name="Segurens B."/>
            <person name="Wincker P."/>
            <person name="D'Hont A."/>
            <person name="Scarpelli C."/>
            <person name="Weissenbach J."/>
            <person name="Salanoubat M."/>
            <person name="Quetier F."/>
            <person name="Yu Y."/>
            <person name="Kim H.R."/>
            <person name="Rambo T."/>
            <person name="Currie J."/>
            <person name="Collura K."/>
            <person name="Luo M."/>
            <person name="Yang T."/>
            <person name="Ammiraju J.S.S."/>
            <person name="Engler F."/>
            <person name="Soderlund C."/>
            <person name="Wing R.A."/>
            <person name="Palmer L.E."/>
            <person name="de la Bastide M."/>
            <person name="Spiegel L."/>
            <person name="Nascimento L."/>
            <person name="Zutavern T."/>
            <person name="O'Shaughnessy A."/>
            <person name="Dike S."/>
            <person name="Dedhia N."/>
            <person name="Preston R."/>
            <person name="Balija V."/>
            <person name="McCombie W.R."/>
            <person name="Chow T."/>
            <person name="Chen H."/>
            <person name="Chung M."/>
            <person name="Chen C."/>
            <person name="Shaw J."/>
            <person name="Wu H."/>
            <person name="Hsiao K."/>
            <person name="Chao Y."/>
            <person name="Chu M."/>
            <person name="Cheng C."/>
            <person name="Hour A."/>
            <person name="Lee P."/>
            <person name="Lin S."/>
            <person name="Lin Y."/>
            <person name="Liou J."/>
            <person name="Liu S."/>
            <person name="Hsing Y."/>
            <person name="Raghuvanshi S."/>
            <person name="Mohanty A."/>
            <person name="Bharti A.K."/>
            <person name="Gaur A."/>
            <person name="Gupta V."/>
            <person name="Kumar D."/>
            <person name="Ravi V."/>
            <person name="Vij S."/>
            <person name="Kapur A."/>
            <person name="Khurana P."/>
            <person name="Khurana P."/>
            <person name="Khurana J.P."/>
            <person name="Tyagi A.K."/>
            <person name="Gaikwad K."/>
            <person name="Singh A."/>
            <person name="Dalal V."/>
            <person name="Srivastava S."/>
            <person name="Dixit A."/>
            <person name="Pal A.K."/>
            <person name="Ghazi I.A."/>
            <person name="Yadav M."/>
            <person name="Pandit A."/>
            <person name="Bhargava A."/>
            <person name="Sureshbabu K."/>
            <person name="Batra K."/>
            <person name="Sharma T.R."/>
            <person name="Mohapatra T."/>
            <person name="Singh N.K."/>
            <person name="Messing J."/>
            <person name="Nelson A.B."/>
            <person name="Fuks G."/>
            <person name="Kavchok S."/>
            <person name="Keizer G."/>
            <person name="Linton E."/>
            <person name="Llaca V."/>
            <person name="Song R."/>
            <person name="Tanyolac B."/>
            <person name="Young S."/>
            <person name="Ho-Il K."/>
            <person name="Hahn J.H."/>
            <person name="Sangsakoo G."/>
            <person name="Vanavichit A."/>
            <person name="de Mattos Luiz.A.T."/>
            <person name="Zimmer P.D."/>
            <person name="Malone G."/>
            <person name="Dellagostin O."/>
            <person name="de Oliveira A.C."/>
            <person name="Bevan M."/>
            <person name="Bancroft I."/>
            <person name="Minx P."/>
            <person name="Cordum H."/>
            <person name="Wilson R."/>
            <person name="Cheng Z."/>
            <person name="Jin W."/>
            <person name="Jiang J."/>
            <person name="Leong S.A."/>
            <person name="Iwama H."/>
            <person name="Gojobori T."/>
            <person name="Itoh T."/>
            <person name="Niimura Y."/>
            <person name="Fujii Y."/>
            <person name="Habara T."/>
            <person name="Sakai H."/>
            <person name="Sato Y."/>
            <person name="Wilson G."/>
            <person name="Kumar K."/>
            <person name="McCouch S."/>
            <person name="Juretic N."/>
            <person name="Hoen D."/>
            <person name="Wright S."/>
            <person name="Bruskiewich R."/>
            <person name="Bureau T."/>
            <person name="Miyao A."/>
            <person name="Hirochika H."/>
            <person name="Nishikawa T."/>
            <person name="Kadowaki K."/>
            <person name="Sugiura M."/>
            <person name="Burr B."/>
            <person name="Sasaki T."/>
        </authorList>
    </citation>
    <scope>NUCLEOTIDE SEQUENCE [LARGE SCALE GENOMIC DNA]</scope>
    <source>
        <strain evidence="4">cv. Nipponbare</strain>
    </source>
</reference>
<accession>A0A0P0Y8J6</accession>
<evidence type="ECO:0000313" key="3">
    <source>
        <dbReference type="EMBL" id="BAT16529.1"/>
    </source>
</evidence>
<keyword evidence="4" id="KW-1185">Reference proteome</keyword>
<dbReference type="Pfam" id="PF26130">
    <property type="entry name" value="PB1-like"/>
    <property type="match status" value="1"/>
</dbReference>
<evidence type="ECO:0000313" key="4">
    <source>
        <dbReference type="Proteomes" id="UP000059680"/>
    </source>
</evidence>
<dbReference type="PaxDb" id="39947-A0A0P0Y8J6"/>
<feature type="domain" description="PB1-like" evidence="2">
    <location>
        <begin position="19"/>
        <end position="116"/>
    </location>
</feature>
<reference evidence="3 4" key="2">
    <citation type="journal article" date="2013" name="Plant Cell Physiol.">
        <title>Rice Annotation Project Database (RAP-DB): an integrative and interactive database for rice genomics.</title>
        <authorList>
            <person name="Sakai H."/>
            <person name="Lee S.S."/>
            <person name="Tanaka T."/>
            <person name="Numa H."/>
            <person name="Kim J."/>
            <person name="Kawahara Y."/>
            <person name="Wakimoto H."/>
            <person name="Yang C.C."/>
            <person name="Iwamoto M."/>
            <person name="Abe T."/>
            <person name="Yamada Y."/>
            <person name="Muto A."/>
            <person name="Inokuchi H."/>
            <person name="Ikemura T."/>
            <person name="Matsumoto T."/>
            <person name="Sasaki T."/>
            <person name="Itoh T."/>
        </authorList>
    </citation>
    <scope>NUCLEOTIDE SEQUENCE [LARGE SCALE GENOMIC DNA]</scope>
    <source>
        <strain evidence="4">cv. Nipponbare</strain>
    </source>
</reference>
<dbReference type="EMBL" id="AP014968">
    <property type="protein sequence ID" value="BAT16529.1"/>
    <property type="molecule type" value="Genomic_DNA"/>
</dbReference>
<protein>
    <submittedName>
        <fullName evidence="3">Os12g0247533 protein</fullName>
    </submittedName>
</protein>
<organism evidence="3 4">
    <name type="scientific">Oryza sativa subsp. japonica</name>
    <name type="common">Rice</name>
    <dbReference type="NCBI Taxonomy" id="39947"/>
    <lineage>
        <taxon>Eukaryota</taxon>
        <taxon>Viridiplantae</taxon>
        <taxon>Streptophyta</taxon>
        <taxon>Embryophyta</taxon>
        <taxon>Tracheophyta</taxon>
        <taxon>Spermatophyta</taxon>
        <taxon>Magnoliopsida</taxon>
        <taxon>Liliopsida</taxon>
        <taxon>Poales</taxon>
        <taxon>Poaceae</taxon>
        <taxon>BOP clade</taxon>
        <taxon>Oryzoideae</taxon>
        <taxon>Oryzeae</taxon>
        <taxon>Oryzinae</taxon>
        <taxon>Oryza</taxon>
        <taxon>Oryza sativa</taxon>
    </lineage>
</organism>
<dbReference type="Proteomes" id="UP000059680">
    <property type="component" value="Chromosome 12"/>
</dbReference>
<dbReference type="AlphaFoldDB" id="A0A0P0Y8J6"/>
<proteinExistence type="predicted"/>
<sequence length="293" mass="32639">MLFRLTGEPPPVYAKDSGTFTAEIHHGGFFVGYGSNRAYIDENMDWFDNVEAKTWCAVSLDGFLEMLGYDKSLGFKAYWLLPGKTLEDGLRVIETQADFEVMAKVVNRANKFVIYFDQDDTIARVDWDDVVSPPICQLPKVMSPGKKSVAEKAKGKVFEVVGESDSDDSASDSDYVDSDYDLSDSDDDLYVDNIDVEVQSQSQVQTQSHVESQSQQLLTQVNNAMVSQMFEESSQVTQMNLAPRPLPDNQFVMANKPTARPMPLTTTAKEGKLRATKRKAAGDGPEKRATKKK</sequence>
<feature type="compositionally biased region" description="Basic and acidic residues" evidence="1">
    <location>
        <begin position="280"/>
        <end position="293"/>
    </location>
</feature>
<dbReference type="FunCoup" id="A0A0P0Y8J6">
    <property type="interactions" value="7"/>
</dbReference>
<feature type="region of interest" description="Disordered" evidence="1">
    <location>
        <begin position="161"/>
        <end position="182"/>
    </location>
</feature>
<dbReference type="InterPro" id="IPR058594">
    <property type="entry name" value="PB1-like_dom_pln"/>
</dbReference>
<name>A0A0P0Y8J6_ORYSJ</name>
<dbReference type="InParanoid" id="A0A0P0Y8J6"/>
<feature type="compositionally biased region" description="Acidic residues" evidence="1">
    <location>
        <begin position="162"/>
        <end position="182"/>
    </location>
</feature>